<comment type="caution">
    <text evidence="2">The sequence shown here is derived from an EMBL/GenBank/DDBJ whole genome shotgun (WGS) entry which is preliminary data.</text>
</comment>
<feature type="domain" description="PRC-barrel" evidence="1">
    <location>
        <begin position="3"/>
        <end position="76"/>
    </location>
</feature>
<dbReference type="InterPro" id="IPR011033">
    <property type="entry name" value="PRC_barrel-like_sf"/>
</dbReference>
<dbReference type="AlphaFoldDB" id="A0A8J8PGW2"/>
<protein>
    <recommendedName>
        <fullName evidence="1">PRC-barrel domain-containing protein</fullName>
    </recommendedName>
</protein>
<name>A0A8J8PGW2_9ARCH</name>
<accession>A0A8J8PGW2</accession>
<evidence type="ECO:0000313" key="2">
    <source>
        <dbReference type="EMBL" id="TQS82838.1"/>
    </source>
</evidence>
<dbReference type="RefSeq" id="WP_020449234.1">
    <property type="nucleotide sequence ID" value="NZ_CAYAXV010000005.1"/>
</dbReference>
<proteinExistence type="predicted"/>
<dbReference type="EMBL" id="LVVT01000014">
    <property type="protein sequence ID" value="TQS82838.1"/>
    <property type="molecule type" value="Genomic_DNA"/>
</dbReference>
<evidence type="ECO:0000313" key="3">
    <source>
        <dbReference type="Proteomes" id="UP000752814"/>
    </source>
</evidence>
<dbReference type="Gene3D" id="2.30.30.240">
    <property type="entry name" value="PRC-barrel domain"/>
    <property type="match status" value="2"/>
</dbReference>
<organism evidence="2 3">
    <name type="scientific">Candidatus Methanomassiliicoccus intestinalis</name>
    <dbReference type="NCBI Taxonomy" id="1406512"/>
    <lineage>
        <taxon>Archaea</taxon>
        <taxon>Methanobacteriati</taxon>
        <taxon>Thermoplasmatota</taxon>
        <taxon>Thermoplasmata</taxon>
        <taxon>Methanomassiliicoccales</taxon>
        <taxon>Methanomassiliicoccaceae</taxon>
        <taxon>Methanomassiliicoccus</taxon>
    </lineage>
</organism>
<sequence>MRSLDQIIGLPVITSDAKNIGVVKDVSISTVDWKIKSIEVSQKKKILQIFSESTFIGSDSVKALSDTVVLSVPSDELVNSIEENPEGMVANSILGTEIILKDANRVGSADMIFFGSDDFTVSCIRVKPEREIMEALRLQNTQPLYLKPDDIKAAGDMIIVDITKDELTTFPGAA</sequence>
<dbReference type="SUPFAM" id="SSF50346">
    <property type="entry name" value="PRC-barrel domain"/>
    <property type="match status" value="1"/>
</dbReference>
<dbReference type="GeneID" id="41323768"/>
<dbReference type="Pfam" id="PF05239">
    <property type="entry name" value="PRC"/>
    <property type="match status" value="1"/>
</dbReference>
<dbReference type="Proteomes" id="UP000752814">
    <property type="component" value="Unassembled WGS sequence"/>
</dbReference>
<reference evidence="2" key="1">
    <citation type="submission" date="2016-03" db="EMBL/GenBank/DDBJ databases">
        <authorList>
            <person name="Borrel G."/>
            <person name="Mccann A."/>
            <person name="O'Toole P.W."/>
        </authorList>
    </citation>
    <scope>NUCLEOTIDE SEQUENCE</scope>
    <source>
        <strain evidence="2">183</strain>
    </source>
</reference>
<gene>
    <name evidence="2" type="ORF">A3207_02505</name>
</gene>
<evidence type="ECO:0000259" key="1">
    <source>
        <dbReference type="Pfam" id="PF05239"/>
    </source>
</evidence>
<dbReference type="InterPro" id="IPR027275">
    <property type="entry name" value="PRC-brl_dom"/>
</dbReference>